<dbReference type="RefSeq" id="WP_204735346.1">
    <property type="nucleotide sequence ID" value="NZ_JAVDWE010000018.1"/>
</dbReference>
<sequence>MADNNKPQGFTHERIETNNFLMIVLIVLVIAVGGLVEIVPLFFQKSTTQPVEGLKPYSALQIAGRDVYVREGCYNCHSQMIRPFQAETLRYGHYSVAGEFVYDRPFQWGSKRTGPDLARVGGRYSDEWHRIHLNNPRDVVPESNMPAYAWLEKKTVNDAGLPKRMEVLRTLGAPYTDEEIAASRAEVKGKTEMEALIAYLQVLGTAIK</sequence>
<dbReference type="NCBIfam" id="NF011055">
    <property type="entry name" value="PRK14487.1"/>
    <property type="match status" value="1"/>
</dbReference>
<organism evidence="7 8">
    <name type="scientific">Hydrogenophaga laconesensis</name>
    <dbReference type="NCBI Taxonomy" id="1805971"/>
    <lineage>
        <taxon>Bacteria</taxon>
        <taxon>Pseudomonadati</taxon>
        <taxon>Pseudomonadota</taxon>
        <taxon>Betaproteobacteria</taxon>
        <taxon>Burkholderiales</taxon>
        <taxon>Comamonadaceae</taxon>
        <taxon>Hydrogenophaga</taxon>
    </lineage>
</organism>
<dbReference type="InterPro" id="IPR003468">
    <property type="entry name" value="Cyt_c_oxidase_monohaem-su/FixO"/>
</dbReference>
<evidence type="ECO:0000259" key="6">
    <source>
        <dbReference type="PROSITE" id="PS51007"/>
    </source>
</evidence>
<keyword evidence="1 4" id="KW-0349">Heme</keyword>
<reference evidence="7 8" key="1">
    <citation type="submission" date="2023-07" db="EMBL/GenBank/DDBJ databases">
        <title>Sorghum-associated microbial communities from plants grown in Nebraska, USA.</title>
        <authorList>
            <person name="Schachtman D."/>
        </authorList>
    </citation>
    <scope>NUCLEOTIDE SEQUENCE [LARGE SCALE GENOMIC DNA]</scope>
    <source>
        <strain evidence="7 8">BE240</strain>
    </source>
</reference>
<dbReference type="Gene3D" id="1.10.760.10">
    <property type="entry name" value="Cytochrome c-like domain"/>
    <property type="match status" value="1"/>
</dbReference>
<gene>
    <name evidence="7" type="ORF">J2X09_004822</name>
</gene>
<feature type="domain" description="Cytochrome c" evidence="6">
    <location>
        <begin position="59"/>
        <end position="204"/>
    </location>
</feature>
<evidence type="ECO:0000256" key="4">
    <source>
        <dbReference type="PROSITE-ProRule" id="PRU00433"/>
    </source>
</evidence>
<dbReference type="Proteomes" id="UP001265550">
    <property type="component" value="Unassembled WGS sequence"/>
</dbReference>
<protein>
    <submittedName>
        <fullName evidence="7">Cytochrome c oxidase cbb3-type subunit 2</fullName>
    </submittedName>
</protein>
<dbReference type="EMBL" id="JAVDWE010000018">
    <property type="protein sequence ID" value="MDR7097053.1"/>
    <property type="molecule type" value="Genomic_DNA"/>
</dbReference>
<comment type="caution">
    <text evidence="7">The sequence shown here is derived from an EMBL/GenBank/DDBJ whole genome shotgun (WGS) entry which is preliminary data.</text>
</comment>
<dbReference type="SUPFAM" id="SSF46626">
    <property type="entry name" value="Cytochrome c"/>
    <property type="match status" value="1"/>
</dbReference>
<evidence type="ECO:0000256" key="3">
    <source>
        <dbReference type="ARBA" id="ARBA00023004"/>
    </source>
</evidence>
<keyword evidence="5" id="KW-0812">Transmembrane</keyword>
<evidence type="ECO:0000256" key="1">
    <source>
        <dbReference type="ARBA" id="ARBA00022617"/>
    </source>
</evidence>
<evidence type="ECO:0000313" key="7">
    <source>
        <dbReference type="EMBL" id="MDR7097053.1"/>
    </source>
</evidence>
<keyword evidence="5" id="KW-0472">Membrane</keyword>
<evidence type="ECO:0000256" key="5">
    <source>
        <dbReference type="SAM" id="Phobius"/>
    </source>
</evidence>
<name>A0ABU1VHU4_9BURK</name>
<proteinExistence type="predicted"/>
<evidence type="ECO:0000256" key="2">
    <source>
        <dbReference type="ARBA" id="ARBA00022723"/>
    </source>
</evidence>
<feature type="transmembrane region" description="Helical" evidence="5">
    <location>
        <begin position="20"/>
        <end position="43"/>
    </location>
</feature>
<dbReference type="PROSITE" id="PS51007">
    <property type="entry name" value="CYTC"/>
    <property type="match status" value="1"/>
</dbReference>
<dbReference type="Pfam" id="PF02433">
    <property type="entry name" value="FixO"/>
    <property type="match status" value="1"/>
</dbReference>
<dbReference type="Gene3D" id="6.10.250.2250">
    <property type="match status" value="1"/>
</dbReference>
<keyword evidence="3 4" id="KW-0408">Iron</keyword>
<evidence type="ECO:0000313" key="8">
    <source>
        <dbReference type="Proteomes" id="UP001265550"/>
    </source>
</evidence>
<dbReference type="NCBIfam" id="TIGR00781">
    <property type="entry name" value="ccoO"/>
    <property type="match status" value="1"/>
</dbReference>
<dbReference type="InterPro" id="IPR009056">
    <property type="entry name" value="Cyt_c-like_dom"/>
</dbReference>
<keyword evidence="5" id="KW-1133">Transmembrane helix</keyword>
<keyword evidence="2 4" id="KW-0479">Metal-binding</keyword>
<dbReference type="InterPro" id="IPR036909">
    <property type="entry name" value="Cyt_c-like_dom_sf"/>
</dbReference>
<accession>A0ABU1VHU4</accession>
<keyword evidence="8" id="KW-1185">Reference proteome</keyword>